<reference evidence="1" key="2">
    <citation type="journal article" date="2020" name="Microorganisms">
        <title>Osmotic Adaptation and Compatible Solute Biosynthesis of Phototrophic Bacteria as Revealed from Genome Analyses.</title>
        <authorList>
            <person name="Imhoff J.F."/>
            <person name="Rahn T."/>
            <person name="Kunzel S."/>
            <person name="Keller A."/>
            <person name="Neulinger S.C."/>
        </authorList>
    </citation>
    <scope>NUCLEOTIDE SEQUENCE</scope>
    <source>
        <strain evidence="1">DSM 4395</strain>
    </source>
</reference>
<keyword evidence="2" id="KW-1185">Reference proteome</keyword>
<evidence type="ECO:0000313" key="2">
    <source>
        <dbReference type="Proteomes" id="UP001296967"/>
    </source>
</evidence>
<evidence type="ECO:0000313" key="1">
    <source>
        <dbReference type="EMBL" id="MBK5928972.1"/>
    </source>
</evidence>
<feature type="non-terminal residue" evidence="1">
    <location>
        <position position="1"/>
    </location>
</feature>
<dbReference type="Pfam" id="PF11103">
    <property type="entry name" value="DUF2887"/>
    <property type="match status" value="1"/>
</dbReference>
<dbReference type="Proteomes" id="UP001296967">
    <property type="component" value="Unassembled WGS sequence"/>
</dbReference>
<organism evidence="1 2">
    <name type="scientific">Halochromatium salexigens</name>
    <name type="common">Chromatium salexigens</name>
    <dbReference type="NCBI Taxonomy" id="49447"/>
    <lineage>
        <taxon>Bacteria</taxon>
        <taxon>Pseudomonadati</taxon>
        <taxon>Pseudomonadota</taxon>
        <taxon>Gammaproteobacteria</taxon>
        <taxon>Chromatiales</taxon>
        <taxon>Chromatiaceae</taxon>
        <taxon>Halochromatium</taxon>
    </lineage>
</organism>
<dbReference type="RefSeq" id="WP_201243167.1">
    <property type="nucleotide sequence ID" value="NZ_NHSF01000002.1"/>
</dbReference>
<sequence>AIYHRLLVDMGLLGERRLEQPVRGLLLFLSPEHDPQTEPWHSTIARDPQCPIRRVYLIEVLEQLRQTQPEHPLLATFLPYLVEDRECLREQAPLAYGQIQQAPLPEQARSHCLDVFQSWLLARFKDQTLGDFQKQLYRAGRLDQDIPLRQIGVAQ</sequence>
<reference evidence="1" key="1">
    <citation type="submission" date="2017-05" db="EMBL/GenBank/DDBJ databases">
        <authorList>
            <person name="Imhoff J.F."/>
            <person name="Rahn T."/>
            <person name="Kuenzel S."/>
            <person name="Neulinger S.C."/>
        </authorList>
    </citation>
    <scope>NUCLEOTIDE SEQUENCE</scope>
    <source>
        <strain evidence="1">DSM 4395</strain>
    </source>
</reference>
<accession>A0AAJ0UE57</accession>
<dbReference type="AlphaFoldDB" id="A0AAJ0UE57"/>
<comment type="caution">
    <text evidence="1">The sequence shown here is derived from an EMBL/GenBank/DDBJ whole genome shotgun (WGS) entry which is preliminary data.</text>
</comment>
<protein>
    <submittedName>
        <fullName evidence="1">Uncharacterized protein</fullName>
    </submittedName>
</protein>
<dbReference type="EMBL" id="NHSF01000002">
    <property type="protein sequence ID" value="MBK5928972.1"/>
    <property type="molecule type" value="Genomic_DNA"/>
</dbReference>
<name>A0AAJ0UE57_HALSE</name>
<dbReference type="InterPro" id="IPR022573">
    <property type="entry name" value="DUF2887"/>
</dbReference>
<proteinExistence type="predicted"/>
<gene>
    <name evidence="1" type="ORF">CCR82_00055</name>
</gene>